<proteinExistence type="predicted"/>
<dbReference type="InterPro" id="IPR022138">
    <property type="entry name" value="DUF3670"/>
</dbReference>
<dbReference type="OMA" id="TQYIQMG"/>
<feature type="domain" description="Helicase C-terminal" evidence="3">
    <location>
        <begin position="833"/>
        <end position="990"/>
    </location>
</feature>
<protein>
    <submittedName>
        <fullName evidence="4">Helicase SNF2</fullName>
    </submittedName>
</protein>
<sequence>MIPNIIVHGGWFKDHFFIWGEEQASSSSGRIVRFEYPFLYSPFELRLALFRHDPHSFYGSFLQHGQAVLEVPLAERAFHSPAGTTTIYQAEPSMKSFRFPVEGIMLSADELFDYGSFLSKLGSSSSDEWVLADDFHFWLHFFLYIRQSIRNGAFSPSAQGTWVLNNPHWKAWAEAMPEVCLALTENAPLIQTTEEEPVHEQLQAIGEHLTDKWIRRLLQTDKGKDRFLSYVQSLHPSVKRTLEQMGPYGEGPTEETHSEKVDRDHFLEAVGVKPQAPFQCAFVLKEPITGKTDWTLSLCVVDKVNPSIIVEMEELSQGQHPWRMNPVPLLKERLPAVTDRLPLLQSIKLSSPVIKLSNEEAYHLFTTYDEYLKELGFRLIVPRWLTQRRPLKVKLKMDAHALHSEVEPLLNWQSVASFQYELAIGDNRVSLEEFQTFVDENRPFLQLNGEWIAWDPSLAKKLRAYLNKLEHGQTTYLDAWRLEQSEEGSFQEAVEWELEWSAEIEQKIKQLFQQNVPLRPAPASLQATLRPYQEEGASWLIHLRETGFGGCLADDMGLGKTVQTISYILYVLEHGQQNKKPFLLFCPTSLITNWVHECKTFAPSLNVYVHHGQQRHQENETAWREADIVISSYSLAYKDLDQWKDIEWNGLILDEAQQIKNVDTKQRQAVKSIRAAHRIALTGTPIENRLKELWSIMDVLNPSYLKSLTHFTRTFIKPIEREKDEARLQELQQLIQPLLLRRKKSDEALALQLPEKREHVHRVSLSVEQAALYQAVVDNMVHQLGDVTHMERRALILKTLTKLKQICNHPAHFLKDKNVDAHQSEKWELLLTLSEQIMDRQEKMLIFTQFKEMGHLMQDAFQSQIGTPIPFLHGSLSRQQRQEAVERFQNDRELPIFILSLKAGGVGLNLTAANHVIHYDRWWNPAVENQATDRAYRIGQTADVTVHKLMTEGTLEERIHQMLESKQALAEQILTAGENQLTELTDDELLALIRL</sequence>
<keyword evidence="4" id="KW-0347">Helicase</keyword>
<dbReference type="InterPro" id="IPR014001">
    <property type="entry name" value="Helicase_ATP-bd"/>
</dbReference>
<feature type="domain" description="Helicase ATP-binding" evidence="2">
    <location>
        <begin position="541"/>
        <end position="703"/>
    </location>
</feature>
<accession>A0A0M0KHK7</accession>
<dbReference type="SUPFAM" id="SSF52540">
    <property type="entry name" value="P-loop containing nucleoside triphosphate hydrolases"/>
    <property type="match status" value="2"/>
</dbReference>
<dbReference type="SMART" id="SM00490">
    <property type="entry name" value="HELICc"/>
    <property type="match status" value="1"/>
</dbReference>
<evidence type="ECO:0000256" key="1">
    <source>
        <dbReference type="ARBA" id="ARBA00022801"/>
    </source>
</evidence>
<dbReference type="Pfam" id="PF00176">
    <property type="entry name" value="SNF2-rel_dom"/>
    <property type="match status" value="1"/>
</dbReference>
<dbReference type="SMART" id="SM00487">
    <property type="entry name" value="DEXDc"/>
    <property type="match status" value="1"/>
</dbReference>
<comment type="caution">
    <text evidence="4">The sequence shown here is derived from an EMBL/GenBank/DDBJ whole genome shotgun (WGS) entry which is preliminary data.</text>
</comment>
<keyword evidence="1" id="KW-0378">Hydrolase</keyword>
<dbReference type="Gene3D" id="3.40.50.10810">
    <property type="entry name" value="Tandem AAA-ATPase domain"/>
    <property type="match status" value="1"/>
</dbReference>
<organism evidence="4">
    <name type="scientific">Halalkalibacterium halodurans</name>
    <name type="common">Bacillus halodurans</name>
    <dbReference type="NCBI Taxonomy" id="86665"/>
    <lineage>
        <taxon>Bacteria</taxon>
        <taxon>Bacillati</taxon>
        <taxon>Bacillota</taxon>
        <taxon>Bacilli</taxon>
        <taxon>Bacillales</taxon>
        <taxon>Bacillaceae</taxon>
        <taxon>Halalkalibacterium (ex Joshi et al. 2022)</taxon>
    </lineage>
</organism>
<dbReference type="PANTHER" id="PTHR10799">
    <property type="entry name" value="SNF2/RAD54 HELICASE FAMILY"/>
    <property type="match status" value="1"/>
</dbReference>
<dbReference type="EMBL" id="LILD01000001">
    <property type="protein sequence ID" value="KOO38316.1"/>
    <property type="molecule type" value="Genomic_DNA"/>
</dbReference>
<dbReference type="RefSeq" id="WP_010899060.1">
    <property type="nucleotide sequence ID" value="NZ_CP040441.1"/>
</dbReference>
<dbReference type="Gene3D" id="3.40.50.300">
    <property type="entry name" value="P-loop containing nucleotide triphosphate hydrolases"/>
    <property type="match status" value="1"/>
</dbReference>
<dbReference type="GO" id="GO:0005524">
    <property type="term" value="F:ATP binding"/>
    <property type="evidence" value="ECO:0007669"/>
    <property type="project" value="InterPro"/>
</dbReference>
<evidence type="ECO:0000313" key="4">
    <source>
        <dbReference type="EMBL" id="KOO38316.1"/>
    </source>
</evidence>
<dbReference type="GO" id="GO:0004386">
    <property type="term" value="F:helicase activity"/>
    <property type="evidence" value="ECO:0007669"/>
    <property type="project" value="UniProtKB-KW"/>
</dbReference>
<dbReference type="InterPro" id="IPR001650">
    <property type="entry name" value="Helicase_C-like"/>
</dbReference>
<dbReference type="CDD" id="cd18793">
    <property type="entry name" value="SF2_C_SNF"/>
    <property type="match status" value="1"/>
</dbReference>
<dbReference type="InterPro" id="IPR000330">
    <property type="entry name" value="SNF2_N"/>
</dbReference>
<keyword evidence="4" id="KW-0547">Nucleotide-binding</keyword>
<dbReference type="CDD" id="cd18012">
    <property type="entry name" value="DEXQc_arch_SWI2_SNF2"/>
    <property type="match status" value="1"/>
</dbReference>
<dbReference type="Pfam" id="PF12419">
    <property type="entry name" value="DUF3670"/>
    <property type="match status" value="1"/>
</dbReference>
<evidence type="ECO:0000259" key="3">
    <source>
        <dbReference type="PROSITE" id="PS51194"/>
    </source>
</evidence>
<keyword evidence="4" id="KW-0067">ATP-binding</keyword>
<dbReference type="PATRIC" id="fig|136160.3.peg.1313"/>
<dbReference type="GO" id="GO:0016787">
    <property type="term" value="F:hydrolase activity"/>
    <property type="evidence" value="ECO:0007669"/>
    <property type="project" value="UniProtKB-KW"/>
</dbReference>
<dbReference type="AlphaFoldDB" id="A0A0M0KHK7"/>
<dbReference type="FunFam" id="3.40.50.300:FF:000533">
    <property type="entry name" value="Helicase, Snf2 family"/>
    <property type="match status" value="1"/>
</dbReference>
<reference evidence="4" key="1">
    <citation type="submission" date="2015-08" db="EMBL/GenBank/DDBJ databases">
        <title>Complete DNA Sequence of Pseudomonas syringae pv. actinidiae, the Causal Agent of Kiwifruit Canker Disease.</title>
        <authorList>
            <person name="Rikkerink E.H.A."/>
            <person name="Fineran P.C."/>
        </authorList>
    </citation>
    <scope>NUCLEOTIDE SEQUENCE</scope>
    <source>
        <strain evidence="4">DSM 13666</strain>
    </source>
</reference>
<gene>
    <name evidence="4" type="ORF">AMD02_05150</name>
</gene>
<dbReference type="GeneID" id="87598439"/>
<name>A0A0M0KHK7_ALKHA</name>
<dbReference type="InterPro" id="IPR049730">
    <property type="entry name" value="SNF2/RAD54-like_C"/>
</dbReference>
<dbReference type="InterPro" id="IPR038718">
    <property type="entry name" value="SNF2-like_sf"/>
</dbReference>
<dbReference type="Pfam" id="PF00271">
    <property type="entry name" value="Helicase_C"/>
    <property type="match status" value="1"/>
</dbReference>
<dbReference type="InterPro" id="IPR027417">
    <property type="entry name" value="P-loop_NTPase"/>
</dbReference>
<evidence type="ECO:0000259" key="2">
    <source>
        <dbReference type="PROSITE" id="PS51192"/>
    </source>
</evidence>
<dbReference type="PROSITE" id="PS51194">
    <property type="entry name" value="HELICASE_CTER"/>
    <property type="match status" value="1"/>
</dbReference>
<dbReference type="PROSITE" id="PS51192">
    <property type="entry name" value="HELICASE_ATP_BIND_1"/>
    <property type="match status" value="1"/>
</dbReference>